<gene>
    <name evidence="2" type="ORF">OQZ29_22310</name>
</gene>
<protein>
    <recommendedName>
        <fullName evidence="4">Lipoprotein</fullName>
    </recommendedName>
</protein>
<evidence type="ECO:0000256" key="1">
    <source>
        <dbReference type="SAM" id="MobiDB-lite"/>
    </source>
</evidence>
<evidence type="ECO:0000313" key="3">
    <source>
        <dbReference type="Proteomes" id="UP001142592"/>
    </source>
</evidence>
<keyword evidence="3" id="KW-1185">Reference proteome</keyword>
<feature type="compositionally biased region" description="Basic and acidic residues" evidence="1">
    <location>
        <begin position="32"/>
        <end position="43"/>
    </location>
</feature>
<organism evidence="2 3">
    <name type="scientific">Pedobacter agri</name>
    <dbReference type="NCBI Taxonomy" id="454586"/>
    <lineage>
        <taxon>Bacteria</taxon>
        <taxon>Pseudomonadati</taxon>
        <taxon>Bacteroidota</taxon>
        <taxon>Sphingobacteriia</taxon>
        <taxon>Sphingobacteriales</taxon>
        <taxon>Sphingobacteriaceae</taxon>
        <taxon>Pedobacter</taxon>
    </lineage>
</organism>
<dbReference type="AlphaFoldDB" id="A0A9X3DI30"/>
<feature type="region of interest" description="Disordered" evidence="1">
    <location>
        <begin position="32"/>
        <end position="59"/>
    </location>
</feature>
<sequence>MKSKNYFFCLTVITVAIIQGCSNYSPEKGNHYKDLDDTVKKDSTQAPKGVNPEDTVRKY</sequence>
<evidence type="ECO:0008006" key="4">
    <source>
        <dbReference type="Google" id="ProtNLM"/>
    </source>
</evidence>
<dbReference type="Proteomes" id="UP001142592">
    <property type="component" value="Unassembled WGS sequence"/>
</dbReference>
<name>A0A9X3DI30_9SPHI</name>
<dbReference type="EMBL" id="JAPJUH010000008">
    <property type="protein sequence ID" value="MCX3267511.1"/>
    <property type="molecule type" value="Genomic_DNA"/>
</dbReference>
<comment type="caution">
    <text evidence="2">The sequence shown here is derived from an EMBL/GenBank/DDBJ whole genome shotgun (WGS) entry which is preliminary data.</text>
</comment>
<reference evidence="2" key="1">
    <citation type="submission" date="2022-11" db="EMBL/GenBank/DDBJ databases">
        <authorList>
            <person name="Graham C."/>
            <person name="Newman J.D."/>
        </authorList>
    </citation>
    <scope>NUCLEOTIDE SEQUENCE</scope>
    <source>
        <strain evidence="2">DSM 19486</strain>
    </source>
</reference>
<dbReference type="RefSeq" id="WP_029204482.1">
    <property type="nucleotide sequence ID" value="NZ_JAPJUH010000008.1"/>
</dbReference>
<proteinExistence type="predicted"/>
<evidence type="ECO:0000313" key="2">
    <source>
        <dbReference type="EMBL" id="MCX3267511.1"/>
    </source>
</evidence>
<accession>A0A9X3DI30</accession>
<dbReference type="PROSITE" id="PS51257">
    <property type="entry name" value="PROKAR_LIPOPROTEIN"/>
    <property type="match status" value="1"/>
</dbReference>